<proteinExistence type="predicted"/>
<keyword evidence="1" id="KW-1133">Transmembrane helix</keyword>
<protein>
    <submittedName>
        <fullName evidence="2">Uncharacterized protein</fullName>
    </submittedName>
</protein>
<comment type="caution">
    <text evidence="2">The sequence shown here is derived from an EMBL/GenBank/DDBJ whole genome shotgun (WGS) entry which is preliminary data.</text>
</comment>
<evidence type="ECO:0000256" key="1">
    <source>
        <dbReference type="SAM" id="Phobius"/>
    </source>
</evidence>
<dbReference type="AlphaFoldDB" id="A0A6V7WAK5"/>
<organism evidence="2 3">
    <name type="scientific">Meloidogyne enterolobii</name>
    <name type="common">Root-knot nematode worm</name>
    <name type="synonym">Meloidogyne mayaguensis</name>
    <dbReference type="NCBI Taxonomy" id="390850"/>
    <lineage>
        <taxon>Eukaryota</taxon>
        <taxon>Metazoa</taxon>
        <taxon>Ecdysozoa</taxon>
        <taxon>Nematoda</taxon>
        <taxon>Chromadorea</taxon>
        <taxon>Rhabditida</taxon>
        <taxon>Tylenchina</taxon>
        <taxon>Tylenchomorpha</taxon>
        <taxon>Tylenchoidea</taxon>
        <taxon>Meloidogynidae</taxon>
        <taxon>Meloidogyninae</taxon>
        <taxon>Meloidogyne</taxon>
    </lineage>
</organism>
<reference evidence="2 3" key="1">
    <citation type="submission" date="2020-08" db="EMBL/GenBank/DDBJ databases">
        <authorList>
            <person name="Koutsovoulos G."/>
            <person name="Danchin GJ E."/>
        </authorList>
    </citation>
    <scope>NUCLEOTIDE SEQUENCE [LARGE SCALE GENOMIC DNA]</scope>
</reference>
<name>A0A6V7WAK5_MELEN</name>
<dbReference type="EMBL" id="CAJEWN010000485">
    <property type="protein sequence ID" value="CAD2183960.1"/>
    <property type="molecule type" value="Genomic_DNA"/>
</dbReference>
<evidence type="ECO:0000313" key="3">
    <source>
        <dbReference type="Proteomes" id="UP000580250"/>
    </source>
</evidence>
<sequence length="73" mass="8444">MPELPSSLFWWRTLAVLCFVVSIMTIILVLFSGIYWPLVFVPIPIGAGFGIFGKMWKYFPDNRSKLLKILFSM</sequence>
<accession>A0A6V7WAK5</accession>
<feature type="transmembrane region" description="Helical" evidence="1">
    <location>
        <begin position="34"/>
        <end position="56"/>
    </location>
</feature>
<gene>
    <name evidence="2" type="ORF">MENT_LOCUS36285</name>
</gene>
<keyword evidence="1" id="KW-0472">Membrane</keyword>
<feature type="transmembrane region" description="Helical" evidence="1">
    <location>
        <begin position="9"/>
        <end position="28"/>
    </location>
</feature>
<evidence type="ECO:0000313" key="2">
    <source>
        <dbReference type="EMBL" id="CAD2183960.1"/>
    </source>
</evidence>
<dbReference type="Proteomes" id="UP000580250">
    <property type="component" value="Unassembled WGS sequence"/>
</dbReference>
<keyword evidence="1" id="KW-0812">Transmembrane</keyword>